<dbReference type="Proteomes" id="UP000562929">
    <property type="component" value="Unassembled WGS sequence"/>
</dbReference>
<evidence type="ECO:0000313" key="18">
    <source>
        <dbReference type="EMBL" id="KAF4589380.1"/>
    </source>
</evidence>
<comment type="similarity">
    <text evidence="3">Belongs to the RBT5 family.</text>
</comment>
<keyword evidence="10 15" id="KW-0408">Iron</keyword>
<evidence type="ECO:0000256" key="13">
    <source>
        <dbReference type="ARBA" id="ARBA00023180"/>
    </source>
</evidence>
<proteinExistence type="inferred from homology"/>
<dbReference type="AlphaFoldDB" id="A0A8H4VE57"/>
<keyword evidence="4" id="KW-1003">Cell membrane</keyword>
<organism evidence="18 19">
    <name type="scientific">Ophiocordyceps camponoti-floridani</name>
    <dbReference type="NCBI Taxonomy" id="2030778"/>
    <lineage>
        <taxon>Eukaryota</taxon>
        <taxon>Fungi</taxon>
        <taxon>Dikarya</taxon>
        <taxon>Ascomycota</taxon>
        <taxon>Pezizomycotina</taxon>
        <taxon>Sordariomycetes</taxon>
        <taxon>Hypocreomycetidae</taxon>
        <taxon>Hypocreales</taxon>
        <taxon>Ophiocordycipitaceae</taxon>
        <taxon>Ophiocordyceps</taxon>
    </lineage>
</organism>
<evidence type="ECO:0000313" key="19">
    <source>
        <dbReference type="Proteomes" id="UP000562929"/>
    </source>
</evidence>
<keyword evidence="12" id="KW-1015">Disulfide bond</keyword>
<dbReference type="Pfam" id="PF05730">
    <property type="entry name" value="CFEM"/>
    <property type="match status" value="1"/>
</dbReference>
<keyword evidence="14" id="KW-0449">Lipoprotein</keyword>
<evidence type="ECO:0000256" key="14">
    <source>
        <dbReference type="ARBA" id="ARBA00023288"/>
    </source>
</evidence>
<evidence type="ECO:0000256" key="6">
    <source>
        <dbReference type="ARBA" id="ARBA00022617"/>
    </source>
</evidence>
<keyword evidence="9 16" id="KW-0732">Signal</keyword>
<keyword evidence="5" id="KW-0964">Secreted</keyword>
<dbReference type="GO" id="GO:0098552">
    <property type="term" value="C:side of membrane"/>
    <property type="evidence" value="ECO:0007669"/>
    <property type="project" value="UniProtKB-KW"/>
</dbReference>
<evidence type="ECO:0000256" key="7">
    <source>
        <dbReference type="ARBA" id="ARBA00022622"/>
    </source>
</evidence>
<evidence type="ECO:0000256" key="3">
    <source>
        <dbReference type="ARBA" id="ARBA00010031"/>
    </source>
</evidence>
<evidence type="ECO:0000256" key="9">
    <source>
        <dbReference type="ARBA" id="ARBA00022729"/>
    </source>
</evidence>
<sequence length="93" mass="10063">MQFSAIVLAVFTLTVAAQDFTGAPTCARNCFYTSMGRADCADKSDMACLCKSRQYIDSVRECVGKACSKKADKKATLIYAKQQCSSVGVAIWN</sequence>
<dbReference type="GO" id="GO:0005576">
    <property type="term" value="C:extracellular region"/>
    <property type="evidence" value="ECO:0007669"/>
    <property type="project" value="UniProtKB-SubCell"/>
</dbReference>
<gene>
    <name evidence="18" type="ORF">GQ602_003269</name>
</gene>
<evidence type="ECO:0000256" key="1">
    <source>
        <dbReference type="ARBA" id="ARBA00004609"/>
    </source>
</evidence>
<evidence type="ECO:0000256" key="16">
    <source>
        <dbReference type="SAM" id="SignalP"/>
    </source>
</evidence>
<name>A0A8H4VE57_9HYPO</name>
<evidence type="ECO:0000256" key="10">
    <source>
        <dbReference type="ARBA" id="ARBA00023004"/>
    </source>
</evidence>
<comment type="caution">
    <text evidence="15">Lacks conserved residue(s) required for the propagation of feature annotation.</text>
</comment>
<reference evidence="18 19" key="1">
    <citation type="journal article" date="2020" name="G3 (Bethesda)">
        <title>Genetic Underpinnings of Host Manipulation by Ophiocordyceps as Revealed by Comparative Transcriptomics.</title>
        <authorList>
            <person name="Will I."/>
            <person name="Das B."/>
            <person name="Trinh T."/>
            <person name="Brachmann A."/>
            <person name="Ohm R.A."/>
            <person name="de Bekker C."/>
        </authorList>
    </citation>
    <scope>NUCLEOTIDE SEQUENCE [LARGE SCALE GENOMIC DNA]</scope>
    <source>
        <strain evidence="18 19">EC05</strain>
    </source>
</reference>
<keyword evidence="13" id="KW-0325">Glycoprotein</keyword>
<evidence type="ECO:0000256" key="12">
    <source>
        <dbReference type="ARBA" id="ARBA00023157"/>
    </source>
</evidence>
<feature type="signal peptide" evidence="16">
    <location>
        <begin position="1"/>
        <end position="17"/>
    </location>
</feature>
<comment type="caution">
    <text evidence="18">The sequence shown here is derived from an EMBL/GenBank/DDBJ whole genome shotgun (WGS) entry which is preliminary data.</text>
</comment>
<dbReference type="OrthoDB" id="3065412at2759"/>
<keyword evidence="6 15" id="KW-0349">Heme</keyword>
<evidence type="ECO:0000256" key="2">
    <source>
        <dbReference type="ARBA" id="ARBA00004613"/>
    </source>
</evidence>
<feature type="domain" description="CFEM" evidence="17">
    <location>
        <begin position="1"/>
        <end position="93"/>
    </location>
</feature>
<keyword evidence="11" id="KW-0472">Membrane</keyword>
<dbReference type="GO" id="GO:0046872">
    <property type="term" value="F:metal ion binding"/>
    <property type="evidence" value="ECO:0007669"/>
    <property type="project" value="UniProtKB-UniRule"/>
</dbReference>
<dbReference type="SMART" id="SM00747">
    <property type="entry name" value="CFEM"/>
    <property type="match status" value="1"/>
</dbReference>
<evidence type="ECO:0000256" key="4">
    <source>
        <dbReference type="ARBA" id="ARBA00022475"/>
    </source>
</evidence>
<dbReference type="InterPro" id="IPR008427">
    <property type="entry name" value="Extracellular_membr_CFEM_dom"/>
</dbReference>
<dbReference type="PANTHER" id="PTHR37928:SF2">
    <property type="entry name" value="GPI ANCHORED CFEM DOMAIN PROTEIN (AFU_ORTHOLOGUE AFUA_6G10580)"/>
    <property type="match status" value="1"/>
</dbReference>
<evidence type="ECO:0000256" key="15">
    <source>
        <dbReference type="PROSITE-ProRule" id="PRU01356"/>
    </source>
</evidence>
<keyword evidence="19" id="KW-1185">Reference proteome</keyword>
<evidence type="ECO:0000256" key="5">
    <source>
        <dbReference type="ARBA" id="ARBA00022525"/>
    </source>
</evidence>
<comment type="subcellular location">
    <subcellularLocation>
        <location evidence="1">Cell membrane</location>
        <topology evidence="1">Lipid-anchor</topology>
        <topology evidence="1">GPI-anchor</topology>
    </subcellularLocation>
    <subcellularLocation>
        <location evidence="2">Secreted</location>
    </subcellularLocation>
</comment>
<evidence type="ECO:0000256" key="8">
    <source>
        <dbReference type="ARBA" id="ARBA00022723"/>
    </source>
</evidence>
<feature type="chain" id="PRO_5034210439" evidence="16">
    <location>
        <begin position="18"/>
        <end position="93"/>
    </location>
</feature>
<keyword evidence="7" id="KW-0336">GPI-anchor</keyword>
<dbReference type="GO" id="GO:0005886">
    <property type="term" value="C:plasma membrane"/>
    <property type="evidence" value="ECO:0007669"/>
    <property type="project" value="UniProtKB-SubCell"/>
</dbReference>
<accession>A0A8H4VE57</accession>
<protein>
    <submittedName>
        <fullName evidence="18">CFEM domain-containing protein</fullName>
    </submittedName>
</protein>
<dbReference type="InterPro" id="IPR051735">
    <property type="entry name" value="CFEM_domain"/>
</dbReference>
<feature type="binding site" description="axial binding residue" evidence="15">
    <location>
        <position position="45"/>
    </location>
    <ligand>
        <name>heme</name>
        <dbReference type="ChEBI" id="CHEBI:30413"/>
    </ligand>
    <ligandPart>
        <name>Fe</name>
        <dbReference type="ChEBI" id="CHEBI:18248"/>
    </ligandPart>
</feature>
<evidence type="ECO:0000259" key="17">
    <source>
        <dbReference type="PROSITE" id="PS52012"/>
    </source>
</evidence>
<dbReference type="PANTHER" id="PTHR37928">
    <property type="entry name" value="CFEM DOMAIN PROTEIN (AFU_ORTHOLOGUE AFUA_6G14090)"/>
    <property type="match status" value="1"/>
</dbReference>
<keyword evidence="8 15" id="KW-0479">Metal-binding</keyword>
<dbReference type="PROSITE" id="PS52012">
    <property type="entry name" value="CFEM"/>
    <property type="match status" value="1"/>
</dbReference>
<dbReference type="EMBL" id="JAACLJ010000003">
    <property type="protein sequence ID" value="KAF4589380.1"/>
    <property type="molecule type" value="Genomic_DNA"/>
</dbReference>
<evidence type="ECO:0000256" key="11">
    <source>
        <dbReference type="ARBA" id="ARBA00023136"/>
    </source>
</evidence>